<keyword evidence="4" id="KW-1185">Reference proteome</keyword>
<accession>A5UJS8</accession>
<evidence type="ECO:0000313" key="4">
    <source>
        <dbReference type="Proteomes" id="UP000001992"/>
    </source>
</evidence>
<dbReference type="EMBL" id="CP000678">
    <property type="protein sequence ID" value="ABQ86456.1"/>
    <property type="molecule type" value="Genomic_DNA"/>
</dbReference>
<dbReference type="AlphaFoldDB" id="A5UJS8"/>
<organism evidence="3 4">
    <name type="scientific">Methanobrevibacter smithii (strain ATCC 35061 / DSM 861 / OCM 144 / PS)</name>
    <dbReference type="NCBI Taxonomy" id="420247"/>
    <lineage>
        <taxon>Archaea</taxon>
        <taxon>Methanobacteriati</taxon>
        <taxon>Methanobacteriota</taxon>
        <taxon>Methanomada group</taxon>
        <taxon>Methanobacteria</taxon>
        <taxon>Methanobacteriales</taxon>
        <taxon>Methanobacteriaceae</taxon>
        <taxon>Methanobrevibacter</taxon>
    </lineage>
</organism>
<evidence type="ECO:0000313" key="3">
    <source>
        <dbReference type="EMBL" id="ABQ86456.1"/>
    </source>
</evidence>
<feature type="transmembrane region" description="Helical" evidence="1">
    <location>
        <begin position="45"/>
        <end position="65"/>
    </location>
</feature>
<dbReference type="KEGG" id="msi:Msm_0251"/>
<reference evidence="3 4" key="1">
    <citation type="journal article" date="2007" name="Proc. Natl. Acad. Sci. U.S.A.">
        <title>Genomic and metabolic adaptations of Methanobrevibacter smithii to the human gut.</title>
        <authorList>
            <person name="Samuel B.S."/>
            <person name="Hansen E.E."/>
            <person name="Manchester J.K."/>
            <person name="Coutinho P.M."/>
            <person name="Henrissat B."/>
            <person name="Fulton R."/>
            <person name="Latreille P."/>
            <person name="Kim K."/>
            <person name="Wilson R.K."/>
            <person name="Gordon J.I."/>
        </authorList>
    </citation>
    <scope>NUCLEOTIDE SEQUENCE [LARGE SCALE GENOMIC DNA]</scope>
    <source>
        <strain evidence="4">ATCC 35061 / DSM 861 / OCM 144 / PS</strain>
    </source>
</reference>
<keyword evidence="1" id="KW-0472">Membrane</keyword>
<dbReference type="EnsemblBacteria" id="ABQ86456">
    <property type="protein sequence ID" value="ABQ86456"/>
    <property type="gene ID" value="Msm_0251"/>
</dbReference>
<evidence type="ECO:0000259" key="2">
    <source>
        <dbReference type="Pfam" id="PF13240"/>
    </source>
</evidence>
<evidence type="ECO:0000256" key="1">
    <source>
        <dbReference type="SAM" id="Phobius"/>
    </source>
</evidence>
<feature type="domain" description="Zinc-ribbon" evidence="2">
    <location>
        <begin position="3"/>
        <end position="23"/>
    </location>
</feature>
<dbReference type="InterPro" id="IPR026870">
    <property type="entry name" value="Zinc_ribbon_dom"/>
</dbReference>
<dbReference type="RefSeq" id="WP_011953783.1">
    <property type="nucleotide sequence ID" value="NC_009515.1"/>
</dbReference>
<sequence>MQFCPNCGRKLDDDATFCSECGFDIKNNKSPTIKSSDNEILGNNGLVIGGLIVAAIVILLIVLAMSTSHIETINGVDFNIPAGYSKVNETDGGDTYIYKNSDNDCFLITVKFESKSWLNEMSKDALYSRKFIDGTEGWIKEPFDVYSSYMFVYYDKNTGNEVTICTSSESLIEEIIT</sequence>
<dbReference type="Pfam" id="PF13240">
    <property type="entry name" value="Zn_Ribbon_1"/>
    <property type="match status" value="1"/>
</dbReference>
<dbReference type="PATRIC" id="fig|420247.28.peg.254"/>
<keyword evidence="1" id="KW-1133">Transmembrane helix</keyword>
<proteinExistence type="predicted"/>
<protein>
    <recommendedName>
        <fullName evidence="2">Zinc-ribbon domain-containing protein</fullName>
    </recommendedName>
</protein>
<gene>
    <name evidence="3" type="ordered locus">Msm_0251</name>
</gene>
<name>A5UJS8_METS3</name>
<keyword evidence="1" id="KW-0812">Transmembrane</keyword>
<dbReference type="HOGENOM" id="CLU_1514642_0_0_2"/>
<dbReference type="Proteomes" id="UP000001992">
    <property type="component" value="Chromosome"/>
</dbReference>
<dbReference type="GeneID" id="78816874"/>
<dbReference type="BioCyc" id="MSMI420247:GHWZ-252-MONOMER"/>
<dbReference type="eggNOG" id="arCOG07908">
    <property type="taxonomic scope" value="Archaea"/>
</dbReference>
<dbReference type="STRING" id="420247.Msm_0251"/>